<keyword evidence="1" id="KW-0732">Signal</keyword>
<evidence type="ECO:0000313" key="3">
    <source>
        <dbReference type="Proteomes" id="UP000673691"/>
    </source>
</evidence>
<feature type="non-terminal residue" evidence="2">
    <location>
        <position position="198"/>
    </location>
</feature>
<keyword evidence="3" id="KW-1185">Reference proteome</keyword>
<feature type="chain" id="PRO_5034230647" evidence="1">
    <location>
        <begin position="24"/>
        <end position="198"/>
    </location>
</feature>
<name>A0A8H8A0M3_9FUNG</name>
<reference evidence="2 3" key="1">
    <citation type="journal article" name="Sci. Rep.">
        <title>Genome-scale phylogenetic analyses confirm Olpidium as the closest living zoosporic fungus to the non-flagellated, terrestrial fungi.</title>
        <authorList>
            <person name="Chang Y."/>
            <person name="Rochon D."/>
            <person name="Sekimoto S."/>
            <person name="Wang Y."/>
            <person name="Chovatia M."/>
            <person name="Sandor L."/>
            <person name="Salamov A."/>
            <person name="Grigoriev I.V."/>
            <person name="Stajich J.E."/>
            <person name="Spatafora J.W."/>
        </authorList>
    </citation>
    <scope>NUCLEOTIDE SEQUENCE [LARGE SCALE GENOMIC DNA]</scope>
    <source>
        <strain evidence="2">S191</strain>
    </source>
</reference>
<dbReference type="Proteomes" id="UP000673691">
    <property type="component" value="Unassembled WGS sequence"/>
</dbReference>
<gene>
    <name evidence="2" type="ORF">BJ554DRAFT_3622</name>
</gene>
<accession>A0A8H8A0M3</accession>
<dbReference type="EMBL" id="JAEFCI010001637">
    <property type="protein sequence ID" value="KAG5462766.1"/>
    <property type="molecule type" value="Genomic_DNA"/>
</dbReference>
<protein>
    <submittedName>
        <fullName evidence="2">Uncharacterized protein</fullName>
    </submittedName>
</protein>
<dbReference type="OrthoDB" id="652136at2759"/>
<feature type="signal peptide" evidence="1">
    <location>
        <begin position="1"/>
        <end position="23"/>
    </location>
</feature>
<evidence type="ECO:0000256" key="1">
    <source>
        <dbReference type="SAM" id="SignalP"/>
    </source>
</evidence>
<proteinExistence type="predicted"/>
<sequence>MPFHRFCDIDAVLLGLPVASVLPAPPATVDSPRNSALVPSFDGVSEEMAWPPDPWGSRVKVFGCPSRCSCLPIIILSMAGFLFRSLLTVAFSLVIQTLSPSLQVVASSVPRYKIAQSLRRYLAECLDGTVPAPKTEISWTTAIVPPFILGDYAYASSKHVVMTFELTVTRRIPVAKELNNQLASFLVVVKWAFGILKF</sequence>
<organism evidence="2 3">
    <name type="scientific">Olpidium bornovanus</name>
    <dbReference type="NCBI Taxonomy" id="278681"/>
    <lineage>
        <taxon>Eukaryota</taxon>
        <taxon>Fungi</taxon>
        <taxon>Fungi incertae sedis</taxon>
        <taxon>Olpidiomycota</taxon>
        <taxon>Olpidiomycotina</taxon>
        <taxon>Olpidiomycetes</taxon>
        <taxon>Olpidiales</taxon>
        <taxon>Olpidiaceae</taxon>
        <taxon>Olpidium</taxon>
    </lineage>
</organism>
<comment type="caution">
    <text evidence="2">The sequence shown here is derived from an EMBL/GenBank/DDBJ whole genome shotgun (WGS) entry which is preliminary data.</text>
</comment>
<evidence type="ECO:0000313" key="2">
    <source>
        <dbReference type="EMBL" id="KAG5462766.1"/>
    </source>
</evidence>
<dbReference type="AlphaFoldDB" id="A0A8H8A0M3"/>